<evidence type="ECO:0000256" key="1">
    <source>
        <dbReference type="SAM" id="Phobius"/>
    </source>
</evidence>
<dbReference type="Proteomes" id="UP000238655">
    <property type="component" value="Unassembled WGS sequence"/>
</dbReference>
<dbReference type="EMBL" id="PQVP01000006">
    <property type="protein sequence ID" value="POZ80169.1"/>
    <property type="molecule type" value="Genomic_DNA"/>
</dbReference>
<organism evidence="2 3">
    <name type="scientific">Burkholderia contaminans</name>
    <dbReference type="NCBI Taxonomy" id="488447"/>
    <lineage>
        <taxon>Bacteria</taxon>
        <taxon>Pseudomonadati</taxon>
        <taxon>Pseudomonadota</taxon>
        <taxon>Betaproteobacteria</taxon>
        <taxon>Burkholderiales</taxon>
        <taxon>Burkholderiaceae</taxon>
        <taxon>Burkholderia</taxon>
        <taxon>Burkholderia cepacia complex</taxon>
    </lineage>
</organism>
<protein>
    <submittedName>
        <fullName evidence="2">Phosphoesterase</fullName>
    </submittedName>
</protein>
<accession>A0A2S5DM49</accession>
<feature type="transmembrane region" description="Helical" evidence="1">
    <location>
        <begin position="23"/>
        <end position="44"/>
    </location>
</feature>
<dbReference type="AlphaFoldDB" id="A0A2S5DM49"/>
<name>A0A2S5DM49_9BURK</name>
<proteinExistence type="predicted"/>
<keyword evidence="1" id="KW-0472">Membrane</keyword>
<keyword evidence="1" id="KW-1133">Transmembrane helix</keyword>
<reference evidence="2 3" key="1">
    <citation type="submission" date="2018-01" db="EMBL/GenBank/DDBJ databases">
        <title>Successful Treatment of Persistent Burkholderia cepacia Bacteremia with Ceftazidime-Avibactam.</title>
        <authorList>
            <person name="Tamma P."/>
            <person name="Fan Y."/>
            <person name="Bergman Y."/>
            <person name="Sick-Samuels A."/>
            <person name="Hsu A."/>
            <person name="Timp W."/>
            <person name="Simner P."/>
        </authorList>
    </citation>
    <scope>NUCLEOTIDE SEQUENCE [LARGE SCALE GENOMIC DNA]</scope>
    <source>
        <strain evidence="2 3">170816</strain>
    </source>
</reference>
<gene>
    <name evidence="2" type="ORF">C3743_40025</name>
</gene>
<keyword evidence="1" id="KW-0812">Transmembrane</keyword>
<dbReference type="NCBIfam" id="NF038220">
    <property type="entry name" value="IcmT_TraK"/>
    <property type="match status" value="1"/>
</dbReference>
<comment type="caution">
    <text evidence="2">The sequence shown here is derived from an EMBL/GenBank/DDBJ whole genome shotgun (WGS) entry which is preliminary data.</text>
</comment>
<dbReference type="InterPro" id="IPR047756">
    <property type="entry name" value="IcmT-like"/>
</dbReference>
<evidence type="ECO:0000313" key="2">
    <source>
        <dbReference type="EMBL" id="POZ80169.1"/>
    </source>
</evidence>
<evidence type="ECO:0000313" key="3">
    <source>
        <dbReference type="Proteomes" id="UP000238655"/>
    </source>
</evidence>
<sequence>MRFFIFAAEAVIPLAAFLGHVKVWTAVCAGVAFLVFGVLERMGFSMRVALRLVRVRLAGPIRYAVAWWHKPQKKLY</sequence>